<protein>
    <recommendedName>
        <fullName evidence="4">Major facilitator superfamily (MFS) profile domain-containing protein</fullName>
    </recommendedName>
</protein>
<evidence type="ECO:0000256" key="1">
    <source>
        <dbReference type="ARBA" id="ARBA00004141"/>
    </source>
</evidence>
<accession>A0ABY6KLJ7</accession>
<keyword evidence="3" id="KW-0472">Membrane</keyword>
<dbReference type="PANTHER" id="PTHR11360:SF260">
    <property type="entry name" value="MFS DOMAIN-CONTAINING PROTEIN"/>
    <property type="match status" value="1"/>
</dbReference>
<evidence type="ECO:0000256" key="3">
    <source>
        <dbReference type="SAM" id="Phobius"/>
    </source>
</evidence>
<dbReference type="SUPFAM" id="SSF103473">
    <property type="entry name" value="MFS general substrate transporter"/>
    <property type="match status" value="1"/>
</dbReference>
<feature type="transmembrane region" description="Helical" evidence="3">
    <location>
        <begin position="520"/>
        <end position="542"/>
    </location>
</feature>
<feature type="transmembrane region" description="Helical" evidence="3">
    <location>
        <begin position="116"/>
        <end position="136"/>
    </location>
</feature>
<feature type="transmembrane region" description="Helical" evidence="3">
    <location>
        <begin position="227"/>
        <end position="249"/>
    </location>
</feature>
<evidence type="ECO:0000256" key="2">
    <source>
        <dbReference type="SAM" id="MobiDB-lite"/>
    </source>
</evidence>
<comment type="subcellular location">
    <subcellularLocation>
        <location evidence="1">Membrane</location>
        <topology evidence="1">Multi-pass membrane protein</topology>
    </subcellularLocation>
</comment>
<dbReference type="InterPro" id="IPR011701">
    <property type="entry name" value="MFS"/>
</dbReference>
<dbReference type="Pfam" id="PF07690">
    <property type="entry name" value="MFS_1"/>
    <property type="match status" value="2"/>
</dbReference>
<feature type="transmembrane region" description="Helical" evidence="3">
    <location>
        <begin position="201"/>
        <end position="221"/>
    </location>
</feature>
<feature type="domain" description="Major facilitator superfamily (MFS) profile" evidence="4">
    <location>
        <begin position="77"/>
        <end position="609"/>
    </location>
</feature>
<dbReference type="InterPro" id="IPR050327">
    <property type="entry name" value="Proton-linked_MCT"/>
</dbReference>
<keyword evidence="3" id="KW-1133">Transmembrane helix</keyword>
<dbReference type="InterPro" id="IPR020846">
    <property type="entry name" value="MFS_dom"/>
</dbReference>
<evidence type="ECO:0000259" key="4">
    <source>
        <dbReference type="PROSITE" id="PS50850"/>
    </source>
</evidence>
<dbReference type="Gene3D" id="1.20.1250.20">
    <property type="entry name" value="MFS general substrate transporter like domains"/>
    <property type="match status" value="2"/>
</dbReference>
<feature type="region of interest" description="Disordered" evidence="2">
    <location>
        <begin position="41"/>
        <end position="66"/>
    </location>
</feature>
<feature type="transmembrane region" description="Helical" evidence="3">
    <location>
        <begin position="554"/>
        <end position="573"/>
    </location>
</feature>
<keyword evidence="6" id="KW-1185">Reference proteome</keyword>
<keyword evidence="3" id="KW-0812">Transmembrane</keyword>
<sequence>MLTGVLLREGPPFYPAIRRATDGRPPYGAFAFTMSSRQDSESTLDHRNHAKPSSSSSSSSTASLARRSPPDGGWGWVVVFASFMVNLIADGVSLSFGLLFLELVEYFDASKSKTAFVGSIFLSMPLLTGPIASYLTDRHGCRTVSLVGGALSAGGFAISYFAGSLEVLFITFTISGFGLALCYVASIVIVAYYFEKLRSFATGLAVCGTGIGTLIFPPFTLYLLEKYGWRGTLLILAGFFLNMMVFGALMRDLDDDEAAAPAEETPEEIDPPRLSSSLVQLPTYMKGGSVPVEVISELSSKEGGYLSSLLRRYPSLLTSFLAAGDPTLTVKSTPPVVTGPPVVPLASRKPSAETAAFLRHIRLQRGSITYRGAMLHIRRYRLRASSCPDIYRNSMVTLPDSSKVCPLLRDLKELLLDMVDLSMFRSVHYSLFCISNFLLYAFVDVPYVYLPDSAVSIGVDKDMASYVISVLGFLNTAGVVIVGYVGDKPWVSSTLLYSGFMVLSGVSMGLVPLARDYSSLFSLAAIYGFAISANYTLVPVIVVDIISLDSFTGAYGLLLLVQGVASLVGPPLAGWLFDLTNSYDLTFYLTGLCIIISGILTAPIRVGRKHESPPSPPKTERREGAEKVRFCLETNGHLRPSQVEMESLLQRPEAPLLPVSA</sequence>
<dbReference type="PROSITE" id="PS50850">
    <property type="entry name" value="MFS"/>
    <property type="match status" value="1"/>
</dbReference>
<name>A0ABY6KLJ7_9ARAC</name>
<organism evidence="5 6">
    <name type="scientific">Cordylochernes scorpioides</name>
    <dbReference type="NCBI Taxonomy" id="51811"/>
    <lineage>
        <taxon>Eukaryota</taxon>
        <taxon>Metazoa</taxon>
        <taxon>Ecdysozoa</taxon>
        <taxon>Arthropoda</taxon>
        <taxon>Chelicerata</taxon>
        <taxon>Arachnida</taxon>
        <taxon>Pseudoscorpiones</taxon>
        <taxon>Cheliferoidea</taxon>
        <taxon>Chernetidae</taxon>
        <taxon>Cordylochernes</taxon>
    </lineage>
</organism>
<evidence type="ECO:0000313" key="6">
    <source>
        <dbReference type="Proteomes" id="UP001235939"/>
    </source>
</evidence>
<dbReference type="InterPro" id="IPR036259">
    <property type="entry name" value="MFS_trans_sf"/>
</dbReference>
<dbReference type="CDD" id="cd17352">
    <property type="entry name" value="MFS_MCT_SLC16"/>
    <property type="match status" value="1"/>
</dbReference>
<feature type="transmembrane region" description="Helical" evidence="3">
    <location>
        <begin position="143"/>
        <end position="162"/>
    </location>
</feature>
<feature type="transmembrane region" description="Helical" evidence="3">
    <location>
        <begin position="74"/>
        <end position="96"/>
    </location>
</feature>
<gene>
    <name evidence="5" type="ORF">LAZ67_6004034</name>
</gene>
<feature type="transmembrane region" description="Helical" evidence="3">
    <location>
        <begin position="495"/>
        <end position="514"/>
    </location>
</feature>
<feature type="transmembrane region" description="Helical" evidence="3">
    <location>
        <begin position="426"/>
        <end position="443"/>
    </location>
</feature>
<feature type="transmembrane region" description="Helical" evidence="3">
    <location>
        <begin position="463"/>
        <end position="483"/>
    </location>
</feature>
<dbReference type="Proteomes" id="UP001235939">
    <property type="component" value="Chromosome 06"/>
</dbReference>
<reference evidence="5 6" key="1">
    <citation type="submission" date="2022-01" db="EMBL/GenBank/DDBJ databases">
        <title>A chromosomal length assembly of Cordylochernes scorpioides.</title>
        <authorList>
            <person name="Zeh D."/>
            <person name="Zeh J."/>
        </authorList>
    </citation>
    <scope>NUCLEOTIDE SEQUENCE [LARGE SCALE GENOMIC DNA]</scope>
    <source>
        <strain evidence="5">IN4F17</strain>
        <tissue evidence="5">Whole Body</tissue>
    </source>
</reference>
<evidence type="ECO:0000313" key="5">
    <source>
        <dbReference type="EMBL" id="UYV69589.1"/>
    </source>
</evidence>
<dbReference type="EMBL" id="CP092868">
    <property type="protein sequence ID" value="UYV69589.1"/>
    <property type="molecule type" value="Genomic_DNA"/>
</dbReference>
<feature type="transmembrane region" description="Helical" evidence="3">
    <location>
        <begin position="168"/>
        <end position="194"/>
    </location>
</feature>
<dbReference type="PANTHER" id="PTHR11360">
    <property type="entry name" value="MONOCARBOXYLATE TRANSPORTER"/>
    <property type="match status" value="1"/>
</dbReference>
<feature type="transmembrane region" description="Helical" evidence="3">
    <location>
        <begin position="585"/>
        <end position="604"/>
    </location>
</feature>
<proteinExistence type="predicted"/>